<comment type="cofactor">
    <cofactor evidence="1 6">
        <name>(R)-lipoate</name>
        <dbReference type="ChEBI" id="CHEBI:83088"/>
    </cofactor>
</comment>
<dbReference type="InterPro" id="IPR050743">
    <property type="entry name" value="2-oxoacid_DH_E2_comp"/>
</dbReference>
<dbReference type="Pfam" id="PF00364">
    <property type="entry name" value="Biotin_lipoyl"/>
    <property type="match status" value="1"/>
</dbReference>
<dbReference type="Gene3D" id="2.40.50.100">
    <property type="match status" value="1"/>
</dbReference>
<dbReference type="InterPro" id="IPR000089">
    <property type="entry name" value="Biotin_lipoyl"/>
</dbReference>
<evidence type="ECO:0000256" key="7">
    <source>
        <dbReference type="SAM" id="MobiDB-lite"/>
    </source>
</evidence>
<feature type="region of interest" description="Disordered" evidence="7">
    <location>
        <begin position="118"/>
        <end position="233"/>
    </location>
</feature>
<dbReference type="AlphaFoldDB" id="A0A078MRV5"/>
<dbReference type="InterPro" id="IPR004167">
    <property type="entry name" value="PSBD"/>
</dbReference>
<dbReference type="SUPFAM" id="SSF51230">
    <property type="entry name" value="Single hybrid motif"/>
    <property type="match status" value="1"/>
</dbReference>
<keyword evidence="5 6" id="KW-0012">Acyltransferase</keyword>
<evidence type="ECO:0000256" key="1">
    <source>
        <dbReference type="ARBA" id="ARBA00001938"/>
    </source>
</evidence>
<accession>A0A078MRV5</accession>
<evidence type="ECO:0000256" key="3">
    <source>
        <dbReference type="ARBA" id="ARBA00022679"/>
    </source>
</evidence>
<comment type="similarity">
    <text evidence="2 6">Belongs to the 2-oxoacid dehydrogenase family.</text>
</comment>
<organism evidence="10">
    <name type="scientific">Arthrobacter saudimassiliensis</name>
    <dbReference type="NCBI Taxonomy" id="1461584"/>
    <lineage>
        <taxon>Bacteria</taxon>
        <taxon>Bacillati</taxon>
        <taxon>Actinomycetota</taxon>
        <taxon>Actinomycetes</taxon>
        <taxon>Micrococcales</taxon>
        <taxon>Micrococcaceae</taxon>
        <taxon>Arthrobacter</taxon>
    </lineage>
</organism>
<dbReference type="InterPro" id="IPR011053">
    <property type="entry name" value="Single_hybrid_motif"/>
</dbReference>
<feature type="compositionally biased region" description="Pro residues" evidence="7">
    <location>
        <begin position="220"/>
        <end position="230"/>
    </location>
</feature>
<evidence type="ECO:0000256" key="6">
    <source>
        <dbReference type="RuleBase" id="RU003423"/>
    </source>
</evidence>
<evidence type="ECO:0000259" key="8">
    <source>
        <dbReference type="PROSITE" id="PS50968"/>
    </source>
</evidence>
<dbReference type="CDD" id="cd06849">
    <property type="entry name" value="lipoyl_domain"/>
    <property type="match status" value="1"/>
</dbReference>
<dbReference type="InterPro" id="IPR001078">
    <property type="entry name" value="2-oxoacid_DH_actylTfrase"/>
</dbReference>
<sequence length="557" mass="55765">MSVRTFLLPDLGEGLTEAELVTWLVKEGEVIAVDQPVAEVETAKSLVEVPSPYAGTVAQLHGAAGETIDVGRPLISVAEPGTAVPDGGPATAQAAGTGAAGETAAGAAEASGAADASAVSGAAGSGTQPDPATPEHALPSAGGDAGAAGEAYRQEERAGSGNVLIGYGTPGGHGQSRRSRRPKYASGAAAGDSPAAAPGSASSGGAAAGAAAPAAAADPSPGPQPSPPAVEAPRCISPIVRRLARDNGLRLADLTGSGPDGLILRRDVEQALSVLARAGEAAAGGQGPEAPVEAVAGARPAHAAGRSDAADPDPGTAVTDARSGLGVTRTPVRGVRKAVAANLAASRREIPEATVWVDVDATALLELRADLKKRHPDSTPGLMAFLARFALAGLARFPELNTRWEDKDGGAEIAAFDGVNLGFAAQTDRGLVVPSIRRADTMNARQLDAEIRRLTAAARAGKASPAELTSGTFTLNNYGVFGVDGSAAIINHPESAILGIGRIIDKPWVVDGQLAVRKVTELTLAFDHRVCDGGTAGGFLRYVADAVENPGSVLADL</sequence>
<reference evidence="10" key="1">
    <citation type="submission" date="2014-07" db="EMBL/GenBank/DDBJ databases">
        <authorList>
            <person name="Urmite Genomes Urmite Genomes"/>
        </authorList>
    </citation>
    <scope>NUCLEOTIDE SEQUENCE</scope>
    <source>
        <strain evidence="10">11W110_air</strain>
    </source>
</reference>
<dbReference type="InterPro" id="IPR036625">
    <property type="entry name" value="E3-bd_dom_sf"/>
</dbReference>
<dbReference type="EC" id="2.3.1.-" evidence="6"/>
<name>A0A078MRV5_9MICC</name>
<dbReference type="SUPFAM" id="SSF47005">
    <property type="entry name" value="Peripheral subunit-binding domain of 2-oxo acid dehydrogenase complex"/>
    <property type="match status" value="1"/>
</dbReference>
<dbReference type="InterPro" id="IPR023213">
    <property type="entry name" value="CAT-like_dom_sf"/>
</dbReference>
<dbReference type="GO" id="GO:0005737">
    <property type="term" value="C:cytoplasm"/>
    <property type="evidence" value="ECO:0007669"/>
    <property type="project" value="TreeGrafter"/>
</dbReference>
<dbReference type="Gene3D" id="3.30.559.10">
    <property type="entry name" value="Chloramphenicol acetyltransferase-like domain"/>
    <property type="match status" value="1"/>
</dbReference>
<evidence type="ECO:0000256" key="4">
    <source>
        <dbReference type="ARBA" id="ARBA00022823"/>
    </source>
</evidence>
<feature type="region of interest" description="Disordered" evidence="7">
    <location>
        <begin position="300"/>
        <end position="322"/>
    </location>
</feature>
<dbReference type="EMBL" id="LN483071">
    <property type="protein sequence ID" value="CEA09005.1"/>
    <property type="molecule type" value="Genomic_DNA"/>
</dbReference>
<evidence type="ECO:0000313" key="10">
    <source>
        <dbReference type="EMBL" id="CEA09005.1"/>
    </source>
</evidence>
<dbReference type="Gene3D" id="4.10.320.10">
    <property type="entry name" value="E3-binding domain"/>
    <property type="match status" value="1"/>
</dbReference>
<gene>
    <name evidence="10" type="primary">bkdB_4</name>
    <name evidence="10" type="ORF">BN1051_02368</name>
</gene>
<dbReference type="PANTHER" id="PTHR43178">
    <property type="entry name" value="DIHYDROLIPOAMIDE ACETYLTRANSFERASE COMPONENT OF PYRUVATE DEHYDROGENASE COMPLEX"/>
    <property type="match status" value="1"/>
</dbReference>
<proteinExistence type="inferred from homology"/>
<feature type="compositionally biased region" description="Low complexity" evidence="7">
    <location>
        <begin position="118"/>
        <end position="127"/>
    </location>
</feature>
<protein>
    <recommendedName>
        <fullName evidence="6">Dihydrolipoamide acetyltransferase component of pyruvate dehydrogenase complex</fullName>
        <ecNumber evidence="6">2.3.1.-</ecNumber>
    </recommendedName>
</protein>
<dbReference type="PROSITE" id="PS50968">
    <property type="entry name" value="BIOTINYL_LIPOYL"/>
    <property type="match status" value="1"/>
</dbReference>
<feature type="domain" description="Peripheral subunit-binding (PSBD)" evidence="9">
    <location>
        <begin position="235"/>
        <end position="272"/>
    </location>
</feature>
<dbReference type="PATRIC" id="fig|1461584.3.peg.2342"/>
<evidence type="ECO:0000256" key="5">
    <source>
        <dbReference type="ARBA" id="ARBA00023315"/>
    </source>
</evidence>
<keyword evidence="4 6" id="KW-0450">Lipoyl</keyword>
<evidence type="ECO:0000259" key="9">
    <source>
        <dbReference type="PROSITE" id="PS51826"/>
    </source>
</evidence>
<dbReference type="SUPFAM" id="SSF52777">
    <property type="entry name" value="CoA-dependent acyltransferases"/>
    <property type="match status" value="1"/>
</dbReference>
<dbReference type="PROSITE" id="PS51826">
    <property type="entry name" value="PSBD"/>
    <property type="match status" value="1"/>
</dbReference>
<evidence type="ECO:0000256" key="2">
    <source>
        <dbReference type="ARBA" id="ARBA00007317"/>
    </source>
</evidence>
<dbReference type="GO" id="GO:0031405">
    <property type="term" value="F:lipoic acid binding"/>
    <property type="evidence" value="ECO:0007669"/>
    <property type="project" value="TreeGrafter"/>
</dbReference>
<dbReference type="PANTHER" id="PTHR43178:SF5">
    <property type="entry name" value="LIPOAMIDE ACYLTRANSFERASE COMPONENT OF BRANCHED-CHAIN ALPHA-KETO ACID DEHYDROGENASE COMPLEX, MITOCHONDRIAL"/>
    <property type="match status" value="1"/>
</dbReference>
<feature type="compositionally biased region" description="Low complexity" evidence="7">
    <location>
        <begin position="185"/>
        <end position="219"/>
    </location>
</feature>
<keyword evidence="3 6" id="KW-0808">Transferase</keyword>
<dbReference type="Pfam" id="PF00198">
    <property type="entry name" value="2-oxoacid_dh"/>
    <property type="match status" value="1"/>
</dbReference>
<dbReference type="GO" id="GO:0016407">
    <property type="term" value="F:acetyltransferase activity"/>
    <property type="evidence" value="ECO:0007669"/>
    <property type="project" value="TreeGrafter"/>
</dbReference>
<dbReference type="Pfam" id="PF02817">
    <property type="entry name" value="E3_binding"/>
    <property type="match status" value="1"/>
</dbReference>
<feature type="domain" description="Lipoyl-binding" evidence="8">
    <location>
        <begin position="3"/>
        <end position="78"/>
    </location>
</feature>